<feature type="compositionally biased region" description="Polar residues" evidence="1">
    <location>
        <begin position="339"/>
        <end position="348"/>
    </location>
</feature>
<evidence type="ECO:0000256" key="1">
    <source>
        <dbReference type="SAM" id="MobiDB-lite"/>
    </source>
</evidence>
<keyword evidence="3" id="KW-1185">Reference proteome</keyword>
<feature type="region of interest" description="Disordered" evidence="1">
    <location>
        <begin position="317"/>
        <end position="348"/>
    </location>
</feature>
<organism evidence="2 3">
    <name type="scientific">Boothiomyces macroporosus</name>
    <dbReference type="NCBI Taxonomy" id="261099"/>
    <lineage>
        <taxon>Eukaryota</taxon>
        <taxon>Fungi</taxon>
        <taxon>Fungi incertae sedis</taxon>
        <taxon>Chytridiomycota</taxon>
        <taxon>Chytridiomycota incertae sedis</taxon>
        <taxon>Chytridiomycetes</taxon>
        <taxon>Rhizophydiales</taxon>
        <taxon>Terramycetaceae</taxon>
        <taxon>Boothiomyces</taxon>
    </lineage>
</organism>
<accession>A0AAD5Y5W7</accession>
<evidence type="ECO:0000313" key="2">
    <source>
        <dbReference type="EMBL" id="KAJ3261208.1"/>
    </source>
</evidence>
<dbReference type="AlphaFoldDB" id="A0AAD5Y5W7"/>
<protein>
    <submittedName>
        <fullName evidence="2">Uncharacterized protein</fullName>
    </submittedName>
</protein>
<proteinExistence type="predicted"/>
<name>A0AAD5Y5W7_9FUNG</name>
<comment type="caution">
    <text evidence="2">The sequence shown here is derived from an EMBL/GenBank/DDBJ whole genome shotgun (WGS) entry which is preliminary data.</text>
</comment>
<evidence type="ECO:0000313" key="3">
    <source>
        <dbReference type="Proteomes" id="UP001210925"/>
    </source>
</evidence>
<sequence length="398" mass="45928">MKLYIDGLNYKRRFWRVETYPWNLKAIHKQISLFVKACQNSKIETVVFLDATRQTSEAIKKNKQRHALAIRKGKFTLPFGSTLIYGEIFKSLGVKVYYSCGADNDDTLAAFAQRDGAAVLSKDQDFFRYRDRAFKIYSDFTFKKGKLTLEEAEFNDSRSISKRDIIEIPKVVEKLPRLADLPHFVRFTPVTPLTKYYEANPVAAYRPLRQALYHKFGVSEIEERYPDVDSDGNTTWINLTVNADPTFSHLLLKPDIAVKKFMGEFLKKVECDPHQWALHEFGVYYAIYEIYYLAVGGSINFYNLMVDVAQPFLAKPKDVQRNGQNQKKSSRRKSAVVRKQTNMDNRSTDNQIKIENLESTENVYDKENVLLDGFTKLNITKADGKSKQIDIIKKQAIG</sequence>
<dbReference type="EMBL" id="JADGKB010000007">
    <property type="protein sequence ID" value="KAJ3261208.1"/>
    <property type="molecule type" value="Genomic_DNA"/>
</dbReference>
<dbReference type="Proteomes" id="UP001210925">
    <property type="component" value="Unassembled WGS sequence"/>
</dbReference>
<reference evidence="2" key="1">
    <citation type="submission" date="2020-05" db="EMBL/GenBank/DDBJ databases">
        <title>Phylogenomic resolution of chytrid fungi.</title>
        <authorList>
            <person name="Stajich J.E."/>
            <person name="Amses K."/>
            <person name="Simmons R."/>
            <person name="Seto K."/>
            <person name="Myers J."/>
            <person name="Bonds A."/>
            <person name="Quandt C.A."/>
            <person name="Barry K."/>
            <person name="Liu P."/>
            <person name="Grigoriev I."/>
            <person name="Longcore J.E."/>
            <person name="James T.Y."/>
        </authorList>
    </citation>
    <scope>NUCLEOTIDE SEQUENCE</scope>
    <source>
        <strain evidence="2">PLAUS21</strain>
    </source>
</reference>
<gene>
    <name evidence="2" type="ORF">HK103_006517</name>
</gene>